<evidence type="ECO:0000313" key="2">
    <source>
        <dbReference type="Proteomes" id="UP000218022"/>
    </source>
</evidence>
<accession>A0A2A4EP74</accession>
<organism evidence="1 2">
    <name type="scientific">Paraburkholderia acidicola</name>
    <dbReference type="NCBI Taxonomy" id="1912599"/>
    <lineage>
        <taxon>Bacteria</taxon>
        <taxon>Pseudomonadati</taxon>
        <taxon>Pseudomonadota</taxon>
        <taxon>Betaproteobacteria</taxon>
        <taxon>Burkholderiales</taxon>
        <taxon>Burkholderiaceae</taxon>
        <taxon>Paraburkholderia</taxon>
    </lineage>
</organism>
<comment type="caution">
    <text evidence="1">The sequence shown here is derived from an EMBL/GenBank/DDBJ whole genome shotgun (WGS) entry which is preliminary data.</text>
</comment>
<proteinExistence type="predicted"/>
<dbReference type="Proteomes" id="UP000218022">
    <property type="component" value="Unassembled WGS sequence"/>
</dbReference>
<dbReference type="AlphaFoldDB" id="A0A2A4EP74"/>
<gene>
    <name evidence="1" type="ORF">BWP39_23280</name>
</gene>
<protein>
    <submittedName>
        <fullName evidence="1">Uncharacterized protein</fullName>
    </submittedName>
</protein>
<name>A0A2A4EP74_9BURK</name>
<dbReference type="EMBL" id="MTZV01000006">
    <property type="protein sequence ID" value="PCE22605.1"/>
    <property type="molecule type" value="Genomic_DNA"/>
</dbReference>
<evidence type="ECO:0000313" key="1">
    <source>
        <dbReference type="EMBL" id="PCE22605.1"/>
    </source>
</evidence>
<reference evidence="1 2" key="1">
    <citation type="submission" date="2017-01" db="EMBL/GenBank/DDBJ databases">
        <title>Whole-Genome Shotgun Sequencing of Two beta-Proteobacterial Species in Search of the Bulgecin Biosynthetic Cluster.</title>
        <authorList>
            <person name="Horsman M.E."/>
            <person name="Marous D.R."/>
            <person name="Li R."/>
            <person name="Oliver R.A."/>
            <person name="Byun B."/>
            <person name="Emrich S.J."/>
            <person name="Boggess B."/>
            <person name="Townsend C.A."/>
            <person name="Mobashery S."/>
        </authorList>
    </citation>
    <scope>NUCLEOTIDE SEQUENCE [LARGE SCALE GENOMIC DNA]</scope>
    <source>
        <strain evidence="1 2">ATCC 31363</strain>
    </source>
</reference>
<sequence length="205" mass="22389">MCCALKLRAFVYERLRAISATKRAFMHLSGGNGMSKGFERLSGHIRSARFAVSAFLLCMTVLGSPAAHALTPTEQDEVQNFTLTEDFVQRFGAANQEVQAKGVGTHPGQIQKQTSGKTPTLDTFTVAIEQNPGEMDILKRHGLTARQAVLGTFVLGSARLRDMQLTRSPDLAKKLGPPKDVSAANMAFYEAHKDEIHQLLAVKPH</sequence>